<keyword evidence="4 6" id="KW-1133">Transmembrane helix</keyword>
<dbReference type="InterPro" id="IPR056569">
    <property type="entry name" value="ArlJ-like"/>
</dbReference>
<dbReference type="AlphaFoldDB" id="Q0W6F1"/>
<dbReference type="InterPro" id="IPR018076">
    <property type="entry name" value="T2SS_GspF_dom"/>
</dbReference>
<evidence type="ECO:0000256" key="1">
    <source>
        <dbReference type="ARBA" id="ARBA00004651"/>
    </source>
</evidence>
<dbReference type="Pfam" id="PF00482">
    <property type="entry name" value="T2SSF"/>
    <property type="match status" value="1"/>
</dbReference>
<evidence type="ECO:0000313" key="8">
    <source>
        <dbReference type="EMBL" id="CAJ36042.1"/>
    </source>
</evidence>
<feature type="transmembrane region" description="Helical" evidence="6">
    <location>
        <begin position="238"/>
        <end position="258"/>
    </location>
</feature>
<dbReference type="EMBL" id="AM114193">
    <property type="protein sequence ID" value="CAJ36042.1"/>
    <property type="molecule type" value="Genomic_DNA"/>
</dbReference>
<accession>Q0W6F1</accession>
<dbReference type="eggNOG" id="arCOG01811">
    <property type="taxonomic scope" value="Archaea"/>
</dbReference>
<dbReference type="PANTHER" id="PTHR35402:SF1">
    <property type="entry name" value="TYPE II SECRETION SYSTEM PROTEIN GSPF DOMAIN-CONTAINING PROTEIN"/>
    <property type="match status" value="1"/>
</dbReference>
<feature type="transmembrane region" description="Helical" evidence="6">
    <location>
        <begin position="48"/>
        <end position="68"/>
    </location>
</feature>
<name>Q0W6F1_METAR</name>
<keyword evidence="3 6" id="KW-0812">Transmembrane</keyword>
<evidence type="ECO:0000256" key="5">
    <source>
        <dbReference type="ARBA" id="ARBA00023136"/>
    </source>
</evidence>
<evidence type="ECO:0000313" key="9">
    <source>
        <dbReference type="Proteomes" id="UP000000663"/>
    </source>
</evidence>
<dbReference type="GO" id="GO:0005886">
    <property type="term" value="C:plasma membrane"/>
    <property type="evidence" value="ECO:0007669"/>
    <property type="project" value="UniProtKB-SubCell"/>
</dbReference>
<dbReference type="Proteomes" id="UP000000663">
    <property type="component" value="Chromosome"/>
</dbReference>
<sequence>MNILKGFQAEDLCPALKSAGMGRILLAATLLGTTAAVAAALLSQPADVIAYVLIMGTLVPAAIAYGITASYDSEVNTRAPELFYDLSEYIGAGGSIIKALKRVSAGSYGTMSDEMSRVLSEVEDEGLDLAAAMKAMAARVNNAYISRSVAVICEALTSSSDLEGILKMVAADGRLSMSLLKERRSGLLAAVVVMYLTTIILLLVVSLCITSLVPMSQQLKALSGGDYGGMESPREFALPYYFLAISVAVCSGLIIGEMRDCSAFGGLKDAAILVTLAFIVFEAVVFPGFNLMEALMP</sequence>
<feature type="transmembrane region" description="Helical" evidence="6">
    <location>
        <begin position="24"/>
        <end position="42"/>
    </location>
</feature>
<keyword evidence="5 6" id="KW-0472">Membrane</keyword>
<organism evidence="8 9">
    <name type="scientific">Methanocella arvoryzae (strain DSM 22066 / NBRC 105507 / MRE50)</name>
    <dbReference type="NCBI Taxonomy" id="351160"/>
    <lineage>
        <taxon>Archaea</taxon>
        <taxon>Methanobacteriati</taxon>
        <taxon>Methanobacteriota</taxon>
        <taxon>Stenosarchaea group</taxon>
        <taxon>Methanomicrobia</taxon>
        <taxon>Methanocellales</taxon>
        <taxon>Methanocellaceae</taxon>
        <taxon>Methanocella</taxon>
    </lineage>
</organism>
<keyword evidence="9" id="KW-1185">Reference proteome</keyword>
<feature type="domain" description="Type II secretion system protein GspF" evidence="7">
    <location>
        <begin position="86"/>
        <end position="207"/>
    </location>
</feature>
<dbReference type="RefSeq" id="WP_012036466.1">
    <property type="nucleotide sequence ID" value="NC_009464.1"/>
</dbReference>
<feature type="transmembrane region" description="Helical" evidence="6">
    <location>
        <begin position="270"/>
        <end position="289"/>
    </location>
</feature>
<evidence type="ECO:0000256" key="6">
    <source>
        <dbReference type="SAM" id="Phobius"/>
    </source>
</evidence>
<gene>
    <name evidence="8" type="primary">gsp-7b</name>
    <name evidence="8" type="ORF">RCIX640</name>
</gene>
<dbReference type="GeneID" id="5143979"/>
<evidence type="ECO:0000259" key="7">
    <source>
        <dbReference type="Pfam" id="PF00482"/>
    </source>
</evidence>
<dbReference type="OrthoDB" id="147710at2157"/>
<comment type="subcellular location">
    <subcellularLocation>
        <location evidence="1">Cell membrane</location>
        <topology evidence="1">Multi-pass membrane protein</topology>
    </subcellularLocation>
</comment>
<feature type="transmembrane region" description="Helical" evidence="6">
    <location>
        <begin position="187"/>
        <end position="213"/>
    </location>
</feature>
<protein>
    <submittedName>
        <fullName evidence="8">Bacterial type II secretion system protein, C-terminal</fullName>
    </submittedName>
</protein>
<evidence type="ECO:0000256" key="3">
    <source>
        <dbReference type="ARBA" id="ARBA00022692"/>
    </source>
</evidence>
<evidence type="ECO:0000256" key="4">
    <source>
        <dbReference type="ARBA" id="ARBA00022989"/>
    </source>
</evidence>
<proteinExistence type="predicted"/>
<reference evidence="8 9" key="1">
    <citation type="journal article" date="2006" name="Science">
        <title>Genome of rice cluster I archaea -- the key methane producers in the rice rhizosphere.</title>
        <authorList>
            <person name="Erkel C."/>
            <person name="Kube M."/>
            <person name="Reinhardt R."/>
            <person name="Liesack W."/>
        </authorList>
    </citation>
    <scope>NUCLEOTIDE SEQUENCE [LARGE SCALE GENOMIC DNA]</scope>
    <source>
        <strain evidence="9">DSM 22066 / NBRC 105507 / MRE50</strain>
    </source>
</reference>
<dbReference type="PANTHER" id="PTHR35402">
    <property type="entry name" value="INTEGRAL MEMBRANE PROTEIN-RELATED"/>
    <property type="match status" value="1"/>
</dbReference>
<dbReference type="KEGG" id="rci:RCIX640"/>
<evidence type="ECO:0000256" key="2">
    <source>
        <dbReference type="ARBA" id="ARBA00022475"/>
    </source>
</evidence>
<dbReference type="STRING" id="351160.RCIX640"/>
<keyword evidence="2" id="KW-1003">Cell membrane</keyword>